<dbReference type="AlphaFoldDB" id="X1A4P6"/>
<comment type="caution">
    <text evidence="4">The sequence shown here is derived from an EMBL/GenBank/DDBJ whole genome shotgun (WGS) entry which is preliminary data.</text>
</comment>
<dbReference type="EMBL" id="BART01008561">
    <property type="protein sequence ID" value="GAG55176.1"/>
    <property type="molecule type" value="Genomic_DNA"/>
</dbReference>
<dbReference type="InterPro" id="IPR044135">
    <property type="entry name" value="Met-tRNA-FMT_C"/>
</dbReference>
<dbReference type="InterPro" id="IPR005793">
    <property type="entry name" value="Formyl_trans_C"/>
</dbReference>
<evidence type="ECO:0000313" key="4">
    <source>
        <dbReference type="EMBL" id="GAG55176.1"/>
    </source>
</evidence>
<dbReference type="Gene3D" id="3.40.50.12230">
    <property type="match status" value="1"/>
</dbReference>
<keyword evidence="1" id="KW-0808">Transferase</keyword>
<dbReference type="InterPro" id="IPR036477">
    <property type="entry name" value="Formyl_transf_N_sf"/>
</dbReference>
<dbReference type="PANTHER" id="PTHR11138">
    <property type="entry name" value="METHIONYL-TRNA FORMYLTRANSFERASE"/>
    <property type="match status" value="1"/>
</dbReference>
<dbReference type="Pfam" id="PF02911">
    <property type="entry name" value="Formyl_trans_C"/>
    <property type="match status" value="1"/>
</dbReference>
<reference evidence="4" key="1">
    <citation type="journal article" date="2014" name="Front. Microbiol.">
        <title>High frequency of phylogenetically diverse reductive dehalogenase-homologous genes in deep subseafloor sedimentary metagenomes.</title>
        <authorList>
            <person name="Kawai M."/>
            <person name="Futagami T."/>
            <person name="Toyoda A."/>
            <person name="Takaki Y."/>
            <person name="Nishi S."/>
            <person name="Hori S."/>
            <person name="Arai W."/>
            <person name="Tsubouchi T."/>
            <person name="Morono Y."/>
            <person name="Uchiyama I."/>
            <person name="Ito T."/>
            <person name="Fujiyama A."/>
            <person name="Inagaki F."/>
            <person name="Takami H."/>
        </authorList>
    </citation>
    <scope>NUCLEOTIDE SEQUENCE</scope>
    <source>
        <strain evidence="4">Expedition CK06-06</strain>
    </source>
</reference>
<organism evidence="4">
    <name type="scientific">marine sediment metagenome</name>
    <dbReference type="NCBI Taxonomy" id="412755"/>
    <lineage>
        <taxon>unclassified sequences</taxon>
        <taxon>metagenomes</taxon>
        <taxon>ecological metagenomes</taxon>
    </lineage>
</organism>
<dbReference type="GO" id="GO:0004479">
    <property type="term" value="F:methionyl-tRNA formyltransferase activity"/>
    <property type="evidence" value="ECO:0007669"/>
    <property type="project" value="TreeGrafter"/>
</dbReference>
<feature type="domain" description="Formyl transferase C-terminal" evidence="3">
    <location>
        <begin position="69"/>
        <end position="130"/>
    </location>
</feature>
<dbReference type="SUPFAM" id="SSF53328">
    <property type="entry name" value="Formyltransferase"/>
    <property type="match status" value="1"/>
</dbReference>
<evidence type="ECO:0000256" key="2">
    <source>
        <dbReference type="ARBA" id="ARBA00022917"/>
    </source>
</evidence>
<name>X1A4P6_9ZZZZ</name>
<dbReference type="GO" id="GO:0005829">
    <property type="term" value="C:cytosol"/>
    <property type="evidence" value="ECO:0007669"/>
    <property type="project" value="TreeGrafter"/>
</dbReference>
<evidence type="ECO:0000256" key="1">
    <source>
        <dbReference type="ARBA" id="ARBA00022679"/>
    </source>
</evidence>
<keyword evidence="2" id="KW-0648">Protein biosynthesis</keyword>
<dbReference type="SUPFAM" id="SSF50486">
    <property type="entry name" value="FMT C-terminal domain-like"/>
    <property type="match status" value="1"/>
</dbReference>
<dbReference type="CDD" id="cd08704">
    <property type="entry name" value="Met_tRNA_FMT_C"/>
    <property type="match status" value="1"/>
</dbReference>
<sequence length="132" mass="14582">MLMDAGLDTGPILAQEKVGISLMHTTGSLSSKLADVGARLLLETLPKWLGGELRPQAQDETQATYSTLITGKDAEIDWHLSALELWRKVRAYNPWPSCYTWWQGKRLKIHEAIPLGGMVEGEVGKVIAVEEP</sequence>
<proteinExistence type="predicted"/>
<protein>
    <recommendedName>
        <fullName evidence="3">Formyl transferase C-terminal domain-containing protein</fullName>
    </recommendedName>
</protein>
<dbReference type="PANTHER" id="PTHR11138:SF5">
    <property type="entry name" value="METHIONYL-TRNA FORMYLTRANSFERASE, MITOCHONDRIAL"/>
    <property type="match status" value="1"/>
</dbReference>
<accession>X1A4P6</accession>
<gene>
    <name evidence="4" type="ORF">S01H4_19230</name>
</gene>
<dbReference type="InterPro" id="IPR011034">
    <property type="entry name" value="Formyl_transferase-like_C_sf"/>
</dbReference>
<evidence type="ECO:0000259" key="3">
    <source>
        <dbReference type="Pfam" id="PF02911"/>
    </source>
</evidence>